<comment type="caution">
    <text evidence="8">Lacks conserved residue(s) required for the propagation of feature annotation.</text>
</comment>
<comment type="similarity">
    <text evidence="2">Belongs to the MIP/aquaporin (TC 1.A.8) family. AQP11/AQP12 subfamily.</text>
</comment>
<reference evidence="11" key="2">
    <citation type="submission" date="2025-08" db="UniProtKB">
        <authorList>
            <consortium name="Ensembl"/>
        </authorList>
    </citation>
    <scope>IDENTIFICATION</scope>
</reference>
<name>F7CU36_MONDO</name>
<dbReference type="PRINTS" id="PR02025">
    <property type="entry name" value="AQUAPORIN12"/>
</dbReference>
<evidence type="ECO:0000256" key="4">
    <source>
        <dbReference type="ARBA" id="ARBA00022692"/>
    </source>
</evidence>
<dbReference type="Gene3D" id="1.20.1080.10">
    <property type="entry name" value="Glycerol uptake facilitator protein"/>
    <property type="match status" value="1"/>
</dbReference>
<dbReference type="GeneTree" id="ENSGT00530000063816"/>
<evidence type="ECO:0000256" key="10">
    <source>
        <dbReference type="SAM" id="SignalP"/>
    </source>
</evidence>
<dbReference type="SUPFAM" id="SSF81338">
    <property type="entry name" value="Aquaporin-like"/>
    <property type="match status" value="1"/>
</dbReference>
<evidence type="ECO:0000313" key="12">
    <source>
        <dbReference type="Proteomes" id="UP000002280"/>
    </source>
</evidence>
<dbReference type="InParanoid" id="F7CU36"/>
<dbReference type="InterPro" id="IPR051883">
    <property type="entry name" value="AQP11/12_channel"/>
</dbReference>
<dbReference type="AlphaFoldDB" id="F7CU36"/>
<dbReference type="GO" id="GO:0005737">
    <property type="term" value="C:cytoplasm"/>
    <property type="evidence" value="ECO:0000318"/>
    <property type="project" value="GO_Central"/>
</dbReference>
<reference evidence="11" key="3">
    <citation type="submission" date="2025-09" db="UniProtKB">
        <authorList>
            <consortium name="Ensembl"/>
        </authorList>
    </citation>
    <scope>IDENTIFICATION</scope>
</reference>
<dbReference type="GO" id="GO:0015267">
    <property type="term" value="F:channel activity"/>
    <property type="evidence" value="ECO:0000318"/>
    <property type="project" value="GO_Central"/>
</dbReference>
<dbReference type="InterPro" id="IPR016697">
    <property type="entry name" value="Aquaporin_11/12"/>
</dbReference>
<protein>
    <recommendedName>
        <fullName evidence="8">Aquaporin</fullName>
    </recommendedName>
</protein>
<keyword evidence="10" id="KW-0732">Signal</keyword>
<keyword evidence="5" id="KW-0677">Repeat</keyword>
<keyword evidence="7 8" id="KW-0472">Membrane</keyword>
<dbReference type="InterPro" id="IPR023265">
    <property type="entry name" value="Aquaporin_12"/>
</dbReference>
<organism evidence="11 12">
    <name type="scientific">Monodelphis domestica</name>
    <name type="common">Gray short-tailed opossum</name>
    <dbReference type="NCBI Taxonomy" id="13616"/>
    <lineage>
        <taxon>Eukaryota</taxon>
        <taxon>Metazoa</taxon>
        <taxon>Chordata</taxon>
        <taxon>Craniata</taxon>
        <taxon>Vertebrata</taxon>
        <taxon>Euteleostomi</taxon>
        <taxon>Mammalia</taxon>
        <taxon>Metatheria</taxon>
        <taxon>Didelphimorphia</taxon>
        <taxon>Didelphidae</taxon>
        <taxon>Monodelphis</taxon>
    </lineage>
</organism>
<dbReference type="Proteomes" id="UP000002280">
    <property type="component" value="Chromosome 4"/>
</dbReference>
<evidence type="ECO:0000256" key="9">
    <source>
        <dbReference type="SAM" id="MobiDB-lite"/>
    </source>
</evidence>
<comment type="subcellular location">
    <subcellularLocation>
        <location evidence="1">Membrane</location>
        <topology evidence="1">Multi-pass membrane protein</topology>
    </subcellularLocation>
</comment>
<evidence type="ECO:0000256" key="8">
    <source>
        <dbReference type="PIRNR" id="PIRNR017529"/>
    </source>
</evidence>
<proteinExistence type="inferred from homology"/>
<dbReference type="PANTHER" id="PTHR21191">
    <property type="entry name" value="AQUAPORIN"/>
    <property type="match status" value="1"/>
</dbReference>
<feature type="transmembrane region" description="Helical" evidence="8">
    <location>
        <begin position="189"/>
        <end position="211"/>
    </location>
</feature>
<evidence type="ECO:0000313" key="11">
    <source>
        <dbReference type="Ensembl" id="ENSMODP00000023015.3"/>
    </source>
</evidence>
<dbReference type="HOGENOM" id="CLU_181159_0_0_1"/>
<reference evidence="11 12" key="1">
    <citation type="journal article" date="2007" name="Nature">
        <title>Genome of the marsupial Monodelphis domestica reveals innovation in non-coding sequences.</title>
        <authorList>
            <person name="Mikkelsen T.S."/>
            <person name="Wakefield M.J."/>
            <person name="Aken B."/>
            <person name="Amemiya C.T."/>
            <person name="Chang J.L."/>
            <person name="Duke S."/>
            <person name="Garber M."/>
            <person name="Gentles A.J."/>
            <person name="Goodstadt L."/>
            <person name="Heger A."/>
            <person name="Jurka J."/>
            <person name="Kamal M."/>
            <person name="Mauceli E."/>
            <person name="Searle S.M."/>
            <person name="Sharpe T."/>
            <person name="Baker M.L."/>
            <person name="Batzer M.A."/>
            <person name="Benos P.V."/>
            <person name="Belov K."/>
            <person name="Clamp M."/>
            <person name="Cook A."/>
            <person name="Cuff J."/>
            <person name="Das R."/>
            <person name="Davidow L."/>
            <person name="Deakin J.E."/>
            <person name="Fazzari M.J."/>
            <person name="Glass J.L."/>
            <person name="Grabherr M."/>
            <person name="Greally J.M."/>
            <person name="Gu W."/>
            <person name="Hore T.A."/>
            <person name="Huttley G.A."/>
            <person name="Kleber M."/>
            <person name="Jirtle R.L."/>
            <person name="Koina E."/>
            <person name="Lee J.T."/>
            <person name="Mahony S."/>
            <person name="Marra M.A."/>
            <person name="Miller R.D."/>
            <person name="Nicholls R.D."/>
            <person name="Oda M."/>
            <person name="Papenfuss A.T."/>
            <person name="Parra Z.E."/>
            <person name="Pollock D.D."/>
            <person name="Ray D.A."/>
            <person name="Schein J.E."/>
            <person name="Speed T.P."/>
            <person name="Thompson K."/>
            <person name="VandeBerg J.L."/>
            <person name="Wade C.M."/>
            <person name="Walker J.A."/>
            <person name="Waters P.D."/>
            <person name="Webber C."/>
            <person name="Weidman J.R."/>
            <person name="Xie X."/>
            <person name="Zody M.C."/>
            <person name="Baldwin J."/>
            <person name="Abdouelleil A."/>
            <person name="Abdulkadir J."/>
            <person name="Abebe A."/>
            <person name="Abera B."/>
            <person name="Abreu J."/>
            <person name="Acer S.C."/>
            <person name="Aftuck L."/>
            <person name="Alexander A."/>
            <person name="An P."/>
            <person name="Anderson E."/>
            <person name="Anderson S."/>
            <person name="Arachi H."/>
            <person name="Azer M."/>
            <person name="Bachantsang P."/>
            <person name="Barry A."/>
            <person name="Bayul T."/>
            <person name="Berlin A."/>
            <person name="Bessette D."/>
            <person name="Bloom T."/>
            <person name="Bloom T."/>
            <person name="Boguslavskiy L."/>
            <person name="Bonnet C."/>
            <person name="Boukhgalter B."/>
            <person name="Bourzgui I."/>
            <person name="Brown A."/>
            <person name="Cahill P."/>
            <person name="Channer S."/>
            <person name="Cheshatsang Y."/>
            <person name="Chuda L."/>
            <person name="Citroen M."/>
            <person name="Collymore A."/>
            <person name="Cooke P."/>
            <person name="Costello M."/>
            <person name="D'Aco K."/>
            <person name="Daza R."/>
            <person name="De Haan G."/>
            <person name="DeGray S."/>
            <person name="DeMaso C."/>
            <person name="Dhargay N."/>
            <person name="Dooley K."/>
            <person name="Dooley E."/>
            <person name="Doricent M."/>
            <person name="Dorje P."/>
            <person name="Dorjee K."/>
            <person name="Dupes A."/>
            <person name="Elong R."/>
            <person name="Falk J."/>
            <person name="Farina A."/>
            <person name="Faro S."/>
            <person name="Ferguson D."/>
            <person name="Fisher S."/>
            <person name="Foley C.D."/>
            <person name="Franke A."/>
            <person name="Friedrich D."/>
            <person name="Gadbois L."/>
            <person name="Gearin G."/>
            <person name="Gearin C.R."/>
            <person name="Giannoukos G."/>
            <person name="Goode T."/>
            <person name="Graham J."/>
            <person name="Grandbois E."/>
            <person name="Grewal S."/>
            <person name="Gyaltsen K."/>
            <person name="Hafez N."/>
            <person name="Hagos B."/>
            <person name="Hall J."/>
            <person name="Henson C."/>
            <person name="Hollinger A."/>
            <person name="Honan T."/>
            <person name="Huard M.D."/>
            <person name="Hughes L."/>
            <person name="Hurhula B."/>
            <person name="Husby M.E."/>
            <person name="Kamat A."/>
            <person name="Kanga B."/>
            <person name="Kashin S."/>
            <person name="Khazanovich D."/>
            <person name="Kisner P."/>
            <person name="Lance K."/>
            <person name="Lara M."/>
            <person name="Lee W."/>
            <person name="Lennon N."/>
            <person name="Letendre F."/>
            <person name="LeVine R."/>
            <person name="Lipovsky A."/>
            <person name="Liu X."/>
            <person name="Liu J."/>
            <person name="Liu S."/>
            <person name="Lokyitsang T."/>
            <person name="Lokyitsang Y."/>
            <person name="Lubonja R."/>
            <person name="Lui A."/>
            <person name="MacDonald P."/>
            <person name="Magnisalis V."/>
            <person name="Maru K."/>
            <person name="Matthews C."/>
            <person name="McCusker W."/>
            <person name="McDonough S."/>
            <person name="Mehta T."/>
            <person name="Meldrim J."/>
            <person name="Meneus L."/>
            <person name="Mihai O."/>
            <person name="Mihalev A."/>
            <person name="Mihova T."/>
            <person name="Mittelman R."/>
            <person name="Mlenga V."/>
            <person name="Montmayeur A."/>
            <person name="Mulrain L."/>
            <person name="Navidi A."/>
            <person name="Naylor J."/>
            <person name="Negash T."/>
            <person name="Nguyen T."/>
            <person name="Nguyen N."/>
            <person name="Nicol R."/>
            <person name="Norbu C."/>
            <person name="Norbu N."/>
            <person name="Novod N."/>
            <person name="O'Neill B."/>
            <person name="Osman S."/>
            <person name="Markiewicz E."/>
            <person name="Oyono O.L."/>
            <person name="Patti C."/>
            <person name="Phunkhang P."/>
            <person name="Pierre F."/>
            <person name="Priest M."/>
            <person name="Raghuraman S."/>
            <person name="Rege F."/>
            <person name="Reyes R."/>
            <person name="Rise C."/>
            <person name="Rogov P."/>
            <person name="Ross K."/>
            <person name="Ryan E."/>
            <person name="Settipalli S."/>
            <person name="Shea T."/>
            <person name="Sherpa N."/>
            <person name="Shi L."/>
            <person name="Shih D."/>
            <person name="Sparrow T."/>
            <person name="Spaulding J."/>
            <person name="Stalker J."/>
            <person name="Stange-Thomann N."/>
            <person name="Stavropoulos S."/>
            <person name="Stone C."/>
            <person name="Strader C."/>
            <person name="Tesfaye S."/>
            <person name="Thomson T."/>
            <person name="Thoulutsang Y."/>
            <person name="Thoulutsang D."/>
            <person name="Topham K."/>
            <person name="Topping I."/>
            <person name="Tsamla T."/>
            <person name="Vassiliev H."/>
            <person name="Vo A."/>
            <person name="Wangchuk T."/>
            <person name="Wangdi T."/>
            <person name="Weiand M."/>
            <person name="Wilkinson J."/>
            <person name="Wilson A."/>
            <person name="Yadav S."/>
            <person name="Young G."/>
            <person name="Yu Q."/>
            <person name="Zembek L."/>
            <person name="Zhong D."/>
            <person name="Zimmer A."/>
            <person name="Zwirko Z."/>
            <person name="Jaffe D.B."/>
            <person name="Alvarez P."/>
            <person name="Brockman W."/>
            <person name="Butler J."/>
            <person name="Chin C."/>
            <person name="Gnerre S."/>
            <person name="MacCallum I."/>
            <person name="Graves J.A."/>
            <person name="Ponting C.P."/>
            <person name="Breen M."/>
            <person name="Samollow P.B."/>
            <person name="Lander E.S."/>
            <person name="Lindblad-Toh K."/>
        </authorList>
    </citation>
    <scope>NUCLEOTIDE SEQUENCE [LARGE SCALE GENOMIC DNA]</scope>
</reference>
<feature type="region of interest" description="Disordered" evidence="9">
    <location>
        <begin position="274"/>
        <end position="303"/>
    </location>
</feature>
<sequence length="303" mass="33341">MAGLNVSLCFFCVVVTLCEGARRLSKMLLPWNIYSSFAGELASAFQLCACCLELRMLVEIGPWGGGFGPDVVLTLLFLLFLVHGLSFDGASANPAVSIREFLMAESSLPATTVKLSAQFVGMKASCVLTRLYWSWELTDFHLIQNLIARDCSSSLRTSVGQGTLVEAACSFFFHLTLLHFQHSLSIYRVTAVALLVTILAYTGGPLTSAFFNPALASSVTCHCSGNTALDYAQVYCLGSLAGMVVAVLLYQGNIPRFFQRNLFYYQKNKYRVPKVKPASTPNGMQKKEENTKRRKVESSQKME</sequence>
<dbReference type="PIRSF" id="PIRSF017529">
    <property type="entry name" value="Aquaporin_11/12"/>
    <property type="match status" value="1"/>
</dbReference>
<evidence type="ECO:0000256" key="3">
    <source>
        <dbReference type="ARBA" id="ARBA00022448"/>
    </source>
</evidence>
<evidence type="ECO:0000256" key="5">
    <source>
        <dbReference type="ARBA" id="ARBA00022737"/>
    </source>
</evidence>
<accession>F7CU36</accession>
<dbReference type="OMA" id="MIKNLMA"/>
<dbReference type="FunCoup" id="F7CU36">
    <property type="interactions" value="5"/>
</dbReference>
<keyword evidence="12" id="KW-1185">Reference proteome</keyword>
<keyword evidence="6 8" id="KW-1133">Transmembrane helix</keyword>
<keyword evidence="4 8" id="KW-0812">Transmembrane</keyword>
<feature type="signal peptide" evidence="10">
    <location>
        <begin position="1"/>
        <end position="20"/>
    </location>
</feature>
<evidence type="ECO:0000256" key="7">
    <source>
        <dbReference type="ARBA" id="ARBA00023136"/>
    </source>
</evidence>
<evidence type="ECO:0000256" key="1">
    <source>
        <dbReference type="ARBA" id="ARBA00004141"/>
    </source>
</evidence>
<dbReference type="PANTHER" id="PTHR21191:SF8">
    <property type="entry name" value="AQUAPORIN-12A-RELATED"/>
    <property type="match status" value="1"/>
</dbReference>
<dbReference type="GO" id="GO:0016020">
    <property type="term" value="C:membrane"/>
    <property type="evidence" value="ECO:0007669"/>
    <property type="project" value="UniProtKB-SubCell"/>
</dbReference>
<dbReference type="eggNOG" id="ENOG502RYFD">
    <property type="taxonomic scope" value="Eukaryota"/>
</dbReference>
<feature type="transmembrane region" description="Helical" evidence="8">
    <location>
        <begin position="71"/>
        <end position="90"/>
    </location>
</feature>
<dbReference type="FunFam" id="1.20.1080.10:FF:000018">
    <property type="entry name" value="Aquaporin"/>
    <property type="match status" value="1"/>
</dbReference>
<dbReference type="Bgee" id="ENSMODG00000018460">
    <property type="expression patterns" value="Expressed in adult mammalian kidney and 12 other cell types or tissues"/>
</dbReference>
<feature type="transmembrane region" description="Helical" evidence="8">
    <location>
        <begin position="231"/>
        <end position="250"/>
    </location>
</feature>
<dbReference type="InterPro" id="IPR023271">
    <property type="entry name" value="Aquaporin-like"/>
</dbReference>
<dbReference type="Ensembl" id="ENSMODT00000023425.3">
    <property type="protein sequence ID" value="ENSMODP00000023015.3"/>
    <property type="gene ID" value="ENSMODG00000018460.3"/>
</dbReference>
<feature type="chain" id="PRO_5023911453" description="Aquaporin" evidence="10">
    <location>
        <begin position="21"/>
        <end position="303"/>
    </location>
</feature>
<dbReference type="STRING" id="13616.ENSMODP00000023015"/>
<evidence type="ECO:0000256" key="2">
    <source>
        <dbReference type="ARBA" id="ARBA00005900"/>
    </source>
</evidence>
<feature type="compositionally biased region" description="Basic and acidic residues" evidence="9">
    <location>
        <begin position="285"/>
        <end position="303"/>
    </location>
</feature>
<dbReference type="KEGG" id="mdo:100022472"/>
<evidence type="ECO:0000256" key="6">
    <source>
        <dbReference type="ARBA" id="ARBA00022989"/>
    </source>
</evidence>
<keyword evidence="3" id="KW-0813">Transport</keyword>